<dbReference type="Proteomes" id="UP000538507">
    <property type="component" value="Unassembled WGS sequence"/>
</dbReference>
<dbReference type="EMBL" id="JACIGO010000011">
    <property type="protein sequence ID" value="MBB4293668.1"/>
    <property type="molecule type" value="Genomic_DNA"/>
</dbReference>
<dbReference type="InterPro" id="IPR002611">
    <property type="entry name" value="IstB_ATP-bd"/>
</dbReference>
<evidence type="ECO:0000259" key="1">
    <source>
        <dbReference type="Pfam" id="PF01695"/>
    </source>
</evidence>
<sequence length="63" mass="6969">MAITTFAAAMEEFRKARDFAALLDRLTHRCHILETGNDSFRFKASSAAAAQKKGEKANLLTKP</sequence>
<accession>A0AAE2T0J3</accession>
<organism evidence="2 3">
    <name type="scientific">Rhizobium leguminosarum</name>
    <dbReference type="NCBI Taxonomy" id="384"/>
    <lineage>
        <taxon>Bacteria</taxon>
        <taxon>Pseudomonadati</taxon>
        <taxon>Pseudomonadota</taxon>
        <taxon>Alphaproteobacteria</taxon>
        <taxon>Hyphomicrobiales</taxon>
        <taxon>Rhizobiaceae</taxon>
        <taxon>Rhizobium/Agrobacterium group</taxon>
        <taxon>Rhizobium</taxon>
    </lineage>
</organism>
<feature type="domain" description="IstB-like ATP-binding" evidence="1">
    <location>
        <begin position="13"/>
        <end position="48"/>
    </location>
</feature>
<dbReference type="Pfam" id="PF01695">
    <property type="entry name" value="IstB_IS21"/>
    <property type="match status" value="1"/>
</dbReference>
<evidence type="ECO:0000313" key="3">
    <source>
        <dbReference type="Proteomes" id="UP000538507"/>
    </source>
</evidence>
<name>A0AAE2T0J3_RHILE</name>
<reference evidence="2 3" key="1">
    <citation type="submission" date="2020-08" db="EMBL/GenBank/DDBJ databases">
        <title>Genomic Encyclopedia of Type Strains, Phase IV (KMG-V): Genome sequencing to study the core and pangenomes of soil and plant-associated prokaryotes.</title>
        <authorList>
            <person name="Whitman W."/>
        </authorList>
    </citation>
    <scope>NUCLEOTIDE SEQUENCE [LARGE SCALE GENOMIC DNA]</scope>
    <source>
        <strain evidence="2 3">SEMIA 415</strain>
    </source>
</reference>
<dbReference type="AlphaFoldDB" id="A0AAE2T0J3"/>
<dbReference type="GO" id="GO:0005524">
    <property type="term" value="F:ATP binding"/>
    <property type="evidence" value="ECO:0007669"/>
    <property type="project" value="InterPro"/>
</dbReference>
<protein>
    <recommendedName>
        <fullName evidence="1">IstB-like ATP-binding domain-containing protein</fullName>
    </recommendedName>
</protein>
<comment type="caution">
    <text evidence="2">The sequence shown here is derived from an EMBL/GenBank/DDBJ whole genome shotgun (WGS) entry which is preliminary data.</text>
</comment>
<proteinExistence type="predicted"/>
<evidence type="ECO:0000313" key="2">
    <source>
        <dbReference type="EMBL" id="MBB4293668.1"/>
    </source>
</evidence>
<gene>
    <name evidence="2" type="ORF">GGE16_005762</name>
</gene>